<dbReference type="InterPro" id="IPR013785">
    <property type="entry name" value="Aldolase_TIM"/>
</dbReference>
<protein>
    <recommendedName>
        <fullName evidence="6">Deoxyribose-phosphate aldolase</fullName>
        <shortName evidence="6">DERA</shortName>
        <ecNumber evidence="6">4.1.2.4</ecNumber>
    </recommendedName>
    <alternativeName>
        <fullName evidence="6">2-deoxy-D-ribose 5-phosphate aldolase</fullName>
    </alternativeName>
    <alternativeName>
        <fullName evidence="6">Phosphodeoxyriboaldolase</fullName>
        <shortName evidence="6">Deoxyriboaldolase</shortName>
    </alternativeName>
</protein>
<dbReference type="GO" id="GO:0006018">
    <property type="term" value="P:2-deoxyribose 1-phosphate catabolic process"/>
    <property type="evidence" value="ECO:0007669"/>
    <property type="project" value="UniProtKB-UniRule"/>
</dbReference>
<dbReference type="OrthoDB" id="9778711at2"/>
<dbReference type="GO" id="GO:0004139">
    <property type="term" value="F:deoxyribose-phosphate aldolase activity"/>
    <property type="evidence" value="ECO:0007669"/>
    <property type="project" value="UniProtKB-UniRule"/>
</dbReference>
<dbReference type="PIRSF" id="PIRSF001357">
    <property type="entry name" value="DeoC"/>
    <property type="match status" value="1"/>
</dbReference>
<dbReference type="UniPathway" id="UPA00002">
    <property type="reaction ID" value="UER00468"/>
</dbReference>
<keyword evidence="2 6" id="KW-0963">Cytoplasm</keyword>
<dbReference type="Gene3D" id="3.20.20.70">
    <property type="entry name" value="Aldolase class I"/>
    <property type="match status" value="1"/>
</dbReference>
<evidence type="ECO:0000256" key="1">
    <source>
        <dbReference type="ARBA" id="ARBA00010936"/>
    </source>
</evidence>
<gene>
    <name evidence="6 7" type="primary">deoC</name>
    <name evidence="7" type="ordered locus">PSMK_26990</name>
</gene>
<dbReference type="STRING" id="1142394.PSMK_26990"/>
<sequence>MNDDTTTTPLAARIDHTILKAEATEDQVDTVTDEAVAHGFASVCVNPRHAGRVRERLDAAGSAAKACVVVAFPLGANAATLKGIEAVACLKAGAQEIDFVAHLPSLLAEDAEAVLADFLSVTVPARERDGGCVVKAILETAALAAGVSDDRAEARIAVGCRAAAEAGVDFVKTSTGFHPAGGATEQHVRWLRAHAPRLGVKASGGIRTRDDAERMLAAGATRLGCSASVAIVGGNAAAAGGY</sequence>
<evidence type="ECO:0000256" key="6">
    <source>
        <dbReference type="HAMAP-Rule" id="MF_00114"/>
    </source>
</evidence>
<dbReference type="InterPro" id="IPR028581">
    <property type="entry name" value="DeoC_typeI"/>
</dbReference>
<dbReference type="eggNOG" id="COG0274">
    <property type="taxonomic scope" value="Bacteria"/>
</dbReference>
<evidence type="ECO:0000256" key="3">
    <source>
        <dbReference type="ARBA" id="ARBA00023239"/>
    </source>
</evidence>
<dbReference type="InterPro" id="IPR011343">
    <property type="entry name" value="DeoC"/>
</dbReference>
<name>I0IHX0_PHYMF</name>
<keyword evidence="8" id="KW-1185">Reference proteome</keyword>
<dbReference type="NCBIfam" id="TIGR00126">
    <property type="entry name" value="deoC"/>
    <property type="match status" value="1"/>
</dbReference>
<evidence type="ECO:0000313" key="8">
    <source>
        <dbReference type="Proteomes" id="UP000007881"/>
    </source>
</evidence>
<evidence type="ECO:0000313" key="7">
    <source>
        <dbReference type="EMBL" id="BAM04858.1"/>
    </source>
</evidence>
<evidence type="ECO:0000256" key="5">
    <source>
        <dbReference type="ARBA" id="ARBA00048791"/>
    </source>
</evidence>
<dbReference type="HOGENOM" id="CLU_053595_0_2_0"/>
<dbReference type="HAMAP" id="MF_00114">
    <property type="entry name" value="DeoC_type1"/>
    <property type="match status" value="1"/>
</dbReference>
<accession>I0IHX0</accession>
<dbReference type="Pfam" id="PF01791">
    <property type="entry name" value="DeoC"/>
    <property type="match status" value="1"/>
</dbReference>
<comment type="similarity">
    <text evidence="1 6">Belongs to the DeoC/FbaB aldolase family. DeoC type 1 subfamily.</text>
</comment>
<feature type="active site" description="Proton donor/acceptor" evidence="6">
    <location>
        <position position="98"/>
    </location>
</feature>
<comment type="function">
    <text evidence="6">Catalyzes a reversible aldol reaction between acetaldehyde and D-glyceraldehyde 3-phosphate to generate 2-deoxy-D-ribose 5-phosphate.</text>
</comment>
<dbReference type="RefSeq" id="WP_014438071.1">
    <property type="nucleotide sequence ID" value="NC_017080.1"/>
</dbReference>
<organism evidence="7 8">
    <name type="scientific">Phycisphaera mikurensis (strain NBRC 102666 / KCTC 22515 / FYK2301M01)</name>
    <dbReference type="NCBI Taxonomy" id="1142394"/>
    <lineage>
        <taxon>Bacteria</taxon>
        <taxon>Pseudomonadati</taxon>
        <taxon>Planctomycetota</taxon>
        <taxon>Phycisphaerae</taxon>
        <taxon>Phycisphaerales</taxon>
        <taxon>Phycisphaeraceae</taxon>
        <taxon>Phycisphaera</taxon>
    </lineage>
</organism>
<dbReference type="GO" id="GO:0016052">
    <property type="term" value="P:carbohydrate catabolic process"/>
    <property type="evidence" value="ECO:0007669"/>
    <property type="project" value="TreeGrafter"/>
</dbReference>
<dbReference type="KEGG" id="phm:PSMK_26990"/>
<feature type="active site" description="Proton donor/acceptor" evidence="6">
    <location>
        <position position="201"/>
    </location>
</feature>
<dbReference type="AlphaFoldDB" id="I0IHX0"/>
<keyword evidence="3 6" id="KW-0456">Lyase</keyword>
<comment type="catalytic activity">
    <reaction evidence="5 6">
        <text>2-deoxy-D-ribose 5-phosphate = D-glyceraldehyde 3-phosphate + acetaldehyde</text>
        <dbReference type="Rhea" id="RHEA:12821"/>
        <dbReference type="ChEBI" id="CHEBI:15343"/>
        <dbReference type="ChEBI" id="CHEBI:59776"/>
        <dbReference type="ChEBI" id="CHEBI:62877"/>
        <dbReference type="EC" id="4.1.2.4"/>
    </reaction>
</comment>
<dbReference type="SUPFAM" id="SSF51569">
    <property type="entry name" value="Aldolase"/>
    <property type="match status" value="1"/>
</dbReference>
<evidence type="ECO:0000256" key="2">
    <source>
        <dbReference type="ARBA" id="ARBA00022490"/>
    </source>
</evidence>
<dbReference type="GO" id="GO:0005737">
    <property type="term" value="C:cytoplasm"/>
    <property type="evidence" value="ECO:0007669"/>
    <property type="project" value="UniProtKB-SubCell"/>
</dbReference>
<dbReference type="EC" id="4.1.2.4" evidence="6"/>
<dbReference type="Proteomes" id="UP000007881">
    <property type="component" value="Chromosome"/>
</dbReference>
<dbReference type="PANTHER" id="PTHR10889">
    <property type="entry name" value="DEOXYRIBOSE-PHOSPHATE ALDOLASE"/>
    <property type="match status" value="1"/>
</dbReference>
<proteinExistence type="inferred from homology"/>
<dbReference type="PATRIC" id="fig|1142394.8.peg.2794"/>
<dbReference type="SMART" id="SM01133">
    <property type="entry name" value="DeoC"/>
    <property type="match status" value="1"/>
</dbReference>
<feature type="active site" description="Schiff-base intermediate with acetaldehyde" evidence="6">
    <location>
        <position position="172"/>
    </location>
</feature>
<comment type="subcellular location">
    <subcellularLocation>
        <location evidence="6">Cytoplasm</location>
    </subcellularLocation>
</comment>
<dbReference type="CDD" id="cd00959">
    <property type="entry name" value="DeoC"/>
    <property type="match status" value="1"/>
</dbReference>
<dbReference type="GO" id="GO:0009264">
    <property type="term" value="P:deoxyribonucleotide catabolic process"/>
    <property type="evidence" value="ECO:0007669"/>
    <property type="project" value="UniProtKB-UniRule"/>
</dbReference>
<dbReference type="EMBL" id="AP012338">
    <property type="protein sequence ID" value="BAM04858.1"/>
    <property type="molecule type" value="Genomic_DNA"/>
</dbReference>
<reference evidence="7 8" key="1">
    <citation type="submission" date="2012-02" db="EMBL/GenBank/DDBJ databases">
        <title>Complete genome sequence of Phycisphaera mikurensis NBRC 102666.</title>
        <authorList>
            <person name="Ankai A."/>
            <person name="Hosoyama A."/>
            <person name="Terui Y."/>
            <person name="Sekine M."/>
            <person name="Fukai R."/>
            <person name="Kato Y."/>
            <person name="Nakamura S."/>
            <person name="Yamada-Narita S."/>
            <person name="Kawakoshi A."/>
            <person name="Fukunaga Y."/>
            <person name="Yamazaki S."/>
            <person name="Fujita N."/>
        </authorList>
    </citation>
    <scope>NUCLEOTIDE SEQUENCE [LARGE SCALE GENOMIC DNA]</scope>
    <source>
        <strain evidence="8">NBRC 102666 / KCTC 22515 / FYK2301M01</strain>
    </source>
</reference>
<evidence type="ECO:0000256" key="4">
    <source>
        <dbReference type="ARBA" id="ARBA00023270"/>
    </source>
</evidence>
<dbReference type="InterPro" id="IPR002915">
    <property type="entry name" value="DeoC/FbaB/LacD_aldolase"/>
</dbReference>
<comment type="pathway">
    <text evidence="6">Carbohydrate degradation; 2-deoxy-D-ribose 1-phosphate degradation; D-glyceraldehyde 3-phosphate and acetaldehyde from 2-deoxy-alpha-D-ribose 1-phosphate: step 2/2.</text>
</comment>
<keyword evidence="4 6" id="KW-0704">Schiff base</keyword>
<dbReference type="PANTHER" id="PTHR10889:SF1">
    <property type="entry name" value="DEOXYRIBOSE-PHOSPHATE ALDOLASE"/>
    <property type="match status" value="1"/>
</dbReference>